<feature type="coiled-coil region" evidence="13">
    <location>
        <begin position="555"/>
        <end position="595"/>
    </location>
</feature>
<feature type="region of interest" description="Disordered" evidence="14">
    <location>
        <begin position="63"/>
        <end position="106"/>
    </location>
</feature>
<feature type="domain" description="Helicase C-terminal" evidence="16">
    <location>
        <begin position="412"/>
        <end position="556"/>
    </location>
</feature>
<dbReference type="InterPro" id="IPR027417">
    <property type="entry name" value="P-loop_NTPase"/>
</dbReference>
<dbReference type="GO" id="GO:0006364">
    <property type="term" value="P:rRNA processing"/>
    <property type="evidence" value="ECO:0007669"/>
    <property type="project" value="UniProtKB-ARBA"/>
</dbReference>
<evidence type="ECO:0000259" key="16">
    <source>
        <dbReference type="PROSITE" id="PS51194"/>
    </source>
</evidence>
<evidence type="ECO:0000256" key="7">
    <source>
        <dbReference type="ARBA" id="ARBA00022840"/>
    </source>
</evidence>
<evidence type="ECO:0000256" key="13">
    <source>
        <dbReference type="SAM" id="Coils"/>
    </source>
</evidence>
<evidence type="ECO:0000313" key="18">
    <source>
        <dbReference type="EMBL" id="KAK8787869.1"/>
    </source>
</evidence>
<keyword evidence="19" id="KW-1185">Reference proteome</keyword>
<evidence type="ECO:0000256" key="10">
    <source>
        <dbReference type="ARBA" id="ARBA00047984"/>
    </source>
</evidence>
<dbReference type="Pfam" id="PF00270">
    <property type="entry name" value="DEAD"/>
    <property type="match status" value="1"/>
</dbReference>
<accession>A0AAQ4FKQ6</accession>
<dbReference type="InterPro" id="IPR001650">
    <property type="entry name" value="Helicase_C-like"/>
</dbReference>
<evidence type="ECO:0000256" key="1">
    <source>
        <dbReference type="ARBA" id="ARBA00004604"/>
    </source>
</evidence>
<dbReference type="SMART" id="SM00487">
    <property type="entry name" value="DEXDc"/>
    <property type="match status" value="1"/>
</dbReference>
<dbReference type="CDD" id="cd17947">
    <property type="entry name" value="DEADc_DDX27"/>
    <property type="match status" value="1"/>
</dbReference>
<dbReference type="EMBL" id="JARKHS020001342">
    <property type="protein sequence ID" value="KAK8787869.1"/>
    <property type="molecule type" value="Genomic_DNA"/>
</dbReference>
<evidence type="ECO:0000256" key="12">
    <source>
        <dbReference type="RuleBase" id="RU000492"/>
    </source>
</evidence>
<dbReference type="CDD" id="cd18787">
    <property type="entry name" value="SF2_C_DEAD"/>
    <property type="match status" value="1"/>
</dbReference>
<dbReference type="Pfam" id="PF00271">
    <property type="entry name" value="Helicase_C"/>
    <property type="match status" value="1"/>
</dbReference>
<evidence type="ECO:0000256" key="8">
    <source>
        <dbReference type="ARBA" id="ARBA00023242"/>
    </source>
</evidence>
<dbReference type="PANTHER" id="PTHR47959:SF1">
    <property type="entry name" value="ATP-DEPENDENT RNA HELICASE DBPA"/>
    <property type="match status" value="1"/>
</dbReference>
<sequence length="749" mass="84737">MTEEIDASDKSDSEDEFAFSSGFHFVDTAAEYFHDTWSDLAKLVKKKKSVKIDEKISKAIEKRKSKDLEPAVQQNRYADEGKENVKDTLRTKKKKGKDPREKQKAVTVEGIENGEEEEDDVTKAFFGDGDVSFQQMNLSRPLLKALTAMNFIYPTPIQASTIPMALLGRDIYACAATGTGKTAAFMLPVLERLLFRPKQDLVTRVLVVVPTRELAVQVYQVSLQLAQFTNVMITLSAGGLDLKAQEAALRKVPDIIIATPGRLIDHLENTPGFDLRNIEVLILDEADKMLDETFASQMKEIIRQCAPTRQTMLFSATMTEEVKDLAAVSLQKPVKLFLNNNTDVALNLRQEFIRIRPQREGDREAILAVAATDGAAISGCRRPTKSLNVMSICCHRWRCDLMAIADATKSPNVMTLVLRTFHDHTIVFVQTKKLAHRLRILLGLLGARVDELHGNLNQSQRLEALHRFKEMEVDVLVTTDLVARGLDIKDVKTVINFTLPHTVQHYVHRVGRTARAGKSGRSVSMVGEQERKLLKEIVKQAKTPVKQRILPPDIVAQFREKIAGLEQELETILEEEKAEKELGIIEKEVDKATDLVNKKAAAKEPQRTWFQTPKEKFREQVQLKLGKHSKHTLKRMKIPPRAQNAEDRVSRELEKTAQYQARMAKRAKKPKRIRAISDDDGAKKMILPKGKKGGKKRKSFDAELVDTSQKAVKKFRYGPTYKEKVEMGLVKKSKGPVKKFKSKSRYRRK</sequence>
<dbReference type="EC" id="3.6.4.13" evidence="2"/>
<evidence type="ECO:0000256" key="3">
    <source>
        <dbReference type="ARBA" id="ARBA00022517"/>
    </source>
</evidence>
<protein>
    <recommendedName>
        <fullName evidence="2">RNA helicase</fullName>
        <ecNumber evidence="2">3.6.4.13</ecNumber>
    </recommendedName>
</protein>
<dbReference type="PROSITE" id="PS00039">
    <property type="entry name" value="DEAD_ATP_HELICASE"/>
    <property type="match status" value="1"/>
</dbReference>
<dbReference type="FunFam" id="3.40.50.300:FF:000842">
    <property type="entry name" value="ATP-dependent RNA helicase DRS1"/>
    <property type="match status" value="1"/>
</dbReference>
<dbReference type="PROSITE" id="PS51195">
    <property type="entry name" value="Q_MOTIF"/>
    <property type="match status" value="1"/>
</dbReference>
<dbReference type="GO" id="GO:0005524">
    <property type="term" value="F:ATP binding"/>
    <property type="evidence" value="ECO:0007669"/>
    <property type="project" value="UniProtKB-KW"/>
</dbReference>
<dbReference type="SUPFAM" id="SSF52540">
    <property type="entry name" value="P-loop containing nucleoside triphosphate hydrolases"/>
    <property type="match status" value="2"/>
</dbReference>
<evidence type="ECO:0000256" key="14">
    <source>
        <dbReference type="SAM" id="MobiDB-lite"/>
    </source>
</evidence>
<comment type="subcellular location">
    <subcellularLocation>
        <location evidence="1">Nucleus</location>
        <location evidence="1">Nucleolus</location>
    </subcellularLocation>
</comment>
<dbReference type="Proteomes" id="UP001321473">
    <property type="component" value="Unassembled WGS sequence"/>
</dbReference>
<dbReference type="PROSITE" id="PS51194">
    <property type="entry name" value="HELICASE_CTER"/>
    <property type="match status" value="1"/>
</dbReference>
<dbReference type="GO" id="GO:0016787">
    <property type="term" value="F:hydrolase activity"/>
    <property type="evidence" value="ECO:0007669"/>
    <property type="project" value="UniProtKB-KW"/>
</dbReference>
<name>A0AAQ4FKQ6_AMBAM</name>
<evidence type="ECO:0000256" key="5">
    <source>
        <dbReference type="ARBA" id="ARBA00022801"/>
    </source>
</evidence>
<dbReference type="GO" id="GO:0005829">
    <property type="term" value="C:cytosol"/>
    <property type="evidence" value="ECO:0007669"/>
    <property type="project" value="TreeGrafter"/>
</dbReference>
<evidence type="ECO:0000256" key="9">
    <source>
        <dbReference type="ARBA" id="ARBA00043999"/>
    </source>
</evidence>
<evidence type="ECO:0000256" key="2">
    <source>
        <dbReference type="ARBA" id="ARBA00012552"/>
    </source>
</evidence>
<evidence type="ECO:0000256" key="6">
    <source>
        <dbReference type="ARBA" id="ARBA00022806"/>
    </source>
</evidence>
<feature type="domain" description="Helicase ATP-binding" evidence="15">
    <location>
        <begin position="162"/>
        <end position="336"/>
    </location>
</feature>
<evidence type="ECO:0000259" key="17">
    <source>
        <dbReference type="PROSITE" id="PS51195"/>
    </source>
</evidence>
<dbReference type="InterPro" id="IPR000629">
    <property type="entry name" value="RNA-helicase_DEAD-box_CS"/>
</dbReference>
<evidence type="ECO:0000259" key="15">
    <source>
        <dbReference type="PROSITE" id="PS51192"/>
    </source>
</evidence>
<feature type="short sequence motif" description="Q motif" evidence="11">
    <location>
        <begin position="131"/>
        <end position="159"/>
    </location>
</feature>
<dbReference type="AlphaFoldDB" id="A0AAQ4FKQ6"/>
<keyword evidence="4 12" id="KW-0547">Nucleotide-binding</keyword>
<keyword evidence="5 12" id="KW-0378">Hydrolase</keyword>
<comment type="similarity">
    <text evidence="9">Belongs to the DEAD box helicase family. DDX27/DRS1 subfamily.</text>
</comment>
<dbReference type="PROSITE" id="PS51192">
    <property type="entry name" value="HELICASE_ATP_BIND_1"/>
    <property type="match status" value="1"/>
</dbReference>
<keyword evidence="13" id="KW-0175">Coiled coil</keyword>
<organism evidence="18 19">
    <name type="scientific">Amblyomma americanum</name>
    <name type="common">Lone star tick</name>
    <dbReference type="NCBI Taxonomy" id="6943"/>
    <lineage>
        <taxon>Eukaryota</taxon>
        <taxon>Metazoa</taxon>
        <taxon>Ecdysozoa</taxon>
        <taxon>Arthropoda</taxon>
        <taxon>Chelicerata</taxon>
        <taxon>Arachnida</taxon>
        <taxon>Acari</taxon>
        <taxon>Parasitiformes</taxon>
        <taxon>Ixodida</taxon>
        <taxon>Ixodoidea</taxon>
        <taxon>Ixodidae</taxon>
        <taxon>Amblyomminae</taxon>
        <taxon>Amblyomma</taxon>
    </lineage>
</organism>
<dbReference type="InterPro" id="IPR014014">
    <property type="entry name" value="RNA_helicase_DEAD_Q_motif"/>
</dbReference>
<feature type="compositionally biased region" description="Basic and acidic residues" evidence="14">
    <location>
        <begin position="77"/>
        <end position="90"/>
    </location>
</feature>
<dbReference type="GO" id="GO:0005730">
    <property type="term" value="C:nucleolus"/>
    <property type="evidence" value="ECO:0007669"/>
    <property type="project" value="UniProtKB-SubCell"/>
</dbReference>
<dbReference type="GO" id="GO:0003724">
    <property type="term" value="F:RNA helicase activity"/>
    <property type="evidence" value="ECO:0007669"/>
    <property type="project" value="UniProtKB-EC"/>
</dbReference>
<comment type="caution">
    <text evidence="18">The sequence shown here is derived from an EMBL/GenBank/DDBJ whole genome shotgun (WGS) entry which is preliminary data.</text>
</comment>
<keyword evidence="6 12" id="KW-0347">Helicase</keyword>
<dbReference type="InterPro" id="IPR014001">
    <property type="entry name" value="Helicase_ATP-bd"/>
</dbReference>
<evidence type="ECO:0000256" key="11">
    <source>
        <dbReference type="PROSITE-ProRule" id="PRU00552"/>
    </source>
</evidence>
<keyword evidence="7 12" id="KW-0067">ATP-binding</keyword>
<keyword evidence="8" id="KW-0539">Nucleus</keyword>
<evidence type="ECO:0000313" key="19">
    <source>
        <dbReference type="Proteomes" id="UP001321473"/>
    </source>
</evidence>
<dbReference type="GO" id="GO:0003676">
    <property type="term" value="F:nucleic acid binding"/>
    <property type="evidence" value="ECO:0007669"/>
    <property type="project" value="InterPro"/>
</dbReference>
<proteinExistence type="inferred from homology"/>
<dbReference type="Gene3D" id="3.40.50.300">
    <property type="entry name" value="P-loop containing nucleotide triphosphate hydrolases"/>
    <property type="match status" value="2"/>
</dbReference>
<dbReference type="InterPro" id="IPR011545">
    <property type="entry name" value="DEAD/DEAH_box_helicase_dom"/>
</dbReference>
<dbReference type="InterPro" id="IPR050079">
    <property type="entry name" value="DEAD_box_RNA_helicase"/>
</dbReference>
<comment type="catalytic activity">
    <reaction evidence="10">
        <text>ATP + H2O = ADP + phosphate + H(+)</text>
        <dbReference type="Rhea" id="RHEA:13065"/>
        <dbReference type="ChEBI" id="CHEBI:15377"/>
        <dbReference type="ChEBI" id="CHEBI:15378"/>
        <dbReference type="ChEBI" id="CHEBI:30616"/>
        <dbReference type="ChEBI" id="CHEBI:43474"/>
        <dbReference type="ChEBI" id="CHEBI:456216"/>
        <dbReference type="EC" id="3.6.4.13"/>
    </reaction>
</comment>
<gene>
    <name evidence="18" type="ORF">V5799_022358</name>
</gene>
<dbReference type="SMART" id="SM00490">
    <property type="entry name" value="HELICc"/>
    <property type="match status" value="1"/>
</dbReference>
<keyword evidence="3" id="KW-0690">Ribosome biogenesis</keyword>
<dbReference type="PANTHER" id="PTHR47959">
    <property type="entry name" value="ATP-DEPENDENT RNA HELICASE RHLE-RELATED"/>
    <property type="match status" value="1"/>
</dbReference>
<evidence type="ECO:0000256" key="4">
    <source>
        <dbReference type="ARBA" id="ARBA00022741"/>
    </source>
</evidence>
<feature type="domain" description="DEAD-box RNA helicase Q" evidence="17">
    <location>
        <begin position="131"/>
        <end position="159"/>
    </location>
</feature>
<reference evidence="18 19" key="1">
    <citation type="journal article" date="2023" name="Arcadia Sci">
        <title>De novo assembly of a long-read Amblyomma americanum tick genome.</title>
        <authorList>
            <person name="Chou S."/>
            <person name="Poskanzer K.E."/>
            <person name="Rollins M."/>
            <person name="Thuy-Boun P.S."/>
        </authorList>
    </citation>
    <scope>NUCLEOTIDE SEQUENCE [LARGE SCALE GENOMIC DNA]</scope>
    <source>
        <strain evidence="18">F_SG_1</strain>
        <tissue evidence="18">Salivary glands</tissue>
    </source>
</reference>